<evidence type="ECO:0000313" key="3">
    <source>
        <dbReference type="Proteomes" id="UP001243330"/>
    </source>
</evidence>
<accession>A0AAD9A376</accession>
<dbReference type="AlphaFoldDB" id="A0AAD9A376"/>
<gene>
    <name evidence="2" type="ORF">CCHR01_16731</name>
</gene>
<feature type="compositionally biased region" description="Low complexity" evidence="1">
    <location>
        <begin position="27"/>
        <end position="37"/>
    </location>
</feature>
<protein>
    <submittedName>
        <fullName evidence="2">Uncharacterized protein</fullName>
    </submittedName>
</protein>
<feature type="region of interest" description="Disordered" evidence="1">
    <location>
        <begin position="122"/>
        <end position="144"/>
    </location>
</feature>
<organism evidence="2 3">
    <name type="scientific">Colletotrichum chrysophilum</name>
    <dbReference type="NCBI Taxonomy" id="1836956"/>
    <lineage>
        <taxon>Eukaryota</taxon>
        <taxon>Fungi</taxon>
        <taxon>Dikarya</taxon>
        <taxon>Ascomycota</taxon>
        <taxon>Pezizomycotina</taxon>
        <taxon>Sordariomycetes</taxon>
        <taxon>Hypocreomycetidae</taxon>
        <taxon>Glomerellales</taxon>
        <taxon>Glomerellaceae</taxon>
        <taxon>Colletotrichum</taxon>
        <taxon>Colletotrichum gloeosporioides species complex</taxon>
    </lineage>
</organism>
<dbReference type="EMBL" id="JAQOWY010000543">
    <property type="protein sequence ID" value="KAK1840641.1"/>
    <property type="molecule type" value="Genomic_DNA"/>
</dbReference>
<comment type="caution">
    <text evidence="2">The sequence shown here is derived from an EMBL/GenBank/DDBJ whole genome shotgun (WGS) entry which is preliminary data.</text>
</comment>
<proteinExistence type="predicted"/>
<evidence type="ECO:0000256" key="1">
    <source>
        <dbReference type="SAM" id="MobiDB-lite"/>
    </source>
</evidence>
<keyword evidence="3" id="KW-1185">Reference proteome</keyword>
<evidence type="ECO:0000313" key="2">
    <source>
        <dbReference type="EMBL" id="KAK1840641.1"/>
    </source>
</evidence>
<reference evidence="2" key="1">
    <citation type="submission" date="2023-01" db="EMBL/GenBank/DDBJ databases">
        <title>Colletotrichum chrysophilum M932 genome sequence.</title>
        <authorList>
            <person name="Baroncelli R."/>
        </authorList>
    </citation>
    <scope>NUCLEOTIDE SEQUENCE</scope>
    <source>
        <strain evidence="2">M932</strain>
    </source>
</reference>
<feature type="compositionally biased region" description="Basic and acidic residues" evidence="1">
    <location>
        <begin position="128"/>
        <end position="139"/>
    </location>
</feature>
<sequence length="171" mass="18546">MTVKNAPVDHWRMAQSKSHEARKARRAAVSVTASSPVGLPGRQSPILPDYPADPRQPRVGQRSTVSAAAASPRCLFCLVLKKRTATQAIDIAMGINPKADLHQISGLLFTVVPGNEDAVTGRYSRPGSDLHDGRLHGELGHTSSSQTLVGLETLEMEPEDWDLGPWERAHQ</sequence>
<name>A0AAD9A376_9PEZI</name>
<dbReference type="Proteomes" id="UP001243330">
    <property type="component" value="Unassembled WGS sequence"/>
</dbReference>
<feature type="region of interest" description="Disordered" evidence="1">
    <location>
        <begin position="13"/>
        <end position="65"/>
    </location>
</feature>